<feature type="signal peptide" evidence="9">
    <location>
        <begin position="1"/>
        <end position="31"/>
    </location>
</feature>
<dbReference type="OrthoDB" id="9770517at2"/>
<evidence type="ECO:0000313" key="11">
    <source>
        <dbReference type="Proteomes" id="UP000192911"/>
    </source>
</evidence>
<keyword evidence="5 9" id="KW-0732">Signal</keyword>
<evidence type="ECO:0000256" key="3">
    <source>
        <dbReference type="ARBA" id="ARBA00022452"/>
    </source>
</evidence>
<dbReference type="Gene3D" id="2.20.200.10">
    <property type="entry name" value="Outer membrane efflux proteins (OEP)"/>
    <property type="match status" value="1"/>
</dbReference>
<feature type="chain" id="PRO_5011812559" evidence="9">
    <location>
        <begin position="32"/>
        <end position="486"/>
    </location>
</feature>
<comment type="subcellular location">
    <subcellularLocation>
        <location evidence="9">Cell membrane</location>
        <topology evidence="9">Lipid-anchor</topology>
    </subcellularLocation>
    <subcellularLocation>
        <location evidence="1">Membrane</location>
    </subcellularLocation>
</comment>
<dbReference type="EMBL" id="FXAH01000017">
    <property type="protein sequence ID" value="SMF72658.1"/>
    <property type="molecule type" value="Genomic_DNA"/>
</dbReference>
<dbReference type="InterPro" id="IPR003423">
    <property type="entry name" value="OMP_efflux"/>
</dbReference>
<keyword evidence="11" id="KW-1185">Reference proteome</keyword>
<evidence type="ECO:0000256" key="8">
    <source>
        <dbReference type="ARBA" id="ARBA00023288"/>
    </source>
</evidence>
<keyword evidence="7 9" id="KW-0564">Palmitate</keyword>
<reference evidence="11" key="1">
    <citation type="submission" date="2017-04" db="EMBL/GenBank/DDBJ databases">
        <authorList>
            <person name="Varghese N."/>
            <person name="Submissions S."/>
        </authorList>
    </citation>
    <scope>NUCLEOTIDE SEQUENCE [LARGE SCALE GENOMIC DNA]</scope>
    <source>
        <strain evidence="11">Ballard 720</strain>
    </source>
</reference>
<gene>
    <name evidence="10" type="ORF">SAMN06295900_11737</name>
</gene>
<dbReference type="GO" id="GO:0005886">
    <property type="term" value="C:plasma membrane"/>
    <property type="evidence" value="ECO:0007669"/>
    <property type="project" value="UniProtKB-SubCell"/>
</dbReference>
<dbReference type="STRING" id="28094.SAMN06295900_11737"/>
<keyword evidence="4 9" id="KW-0812">Transmembrane</keyword>
<dbReference type="PANTHER" id="PTHR30203">
    <property type="entry name" value="OUTER MEMBRANE CATION EFFLUX PROTEIN"/>
    <property type="match status" value="1"/>
</dbReference>
<dbReference type="Gene3D" id="1.20.1600.10">
    <property type="entry name" value="Outer membrane efflux proteins (OEP)"/>
    <property type="match status" value="1"/>
</dbReference>
<keyword evidence="3 9" id="KW-1134">Transmembrane beta strand</keyword>
<dbReference type="PROSITE" id="PS51257">
    <property type="entry name" value="PROKAR_LIPOPROTEIN"/>
    <property type="match status" value="1"/>
</dbReference>
<dbReference type="InterPro" id="IPR010131">
    <property type="entry name" value="MdtP/NodT-like"/>
</dbReference>
<dbReference type="PANTHER" id="PTHR30203:SF20">
    <property type="entry name" value="MULTIDRUG RESISTANCE OUTER MEMBRANE PROTEIN MDTP-RELATED"/>
    <property type="match status" value="1"/>
</dbReference>
<keyword evidence="6 9" id="KW-0472">Membrane</keyword>
<evidence type="ECO:0000313" key="10">
    <source>
        <dbReference type="EMBL" id="SMF72658.1"/>
    </source>
</evidence>
<sequence>MRRSTWSRCATGRGAALVVSAALVAGLSACATKPDSVTQSVKPVGGYETTRSFAALDARPVEWPEDRWWQAYGDAQLDGLVQEALAGSPSLAAAAARLRNAQAVAQQSGAALFPDVTAKASADKEKQSYNYLFPESAVPKGWRAGGQGTLDFSYDFDLWGKNRAALAAATSDAEAARADEAESRLVLATSVVDAYADLARLFAERDCAAGAVDVRTRTAALFVERQKQGLETEGSVQQAIARRDASVAELHATDESIALARNRIAALVGAGPDRGLAIARPTVAAGGQHGLPASVTLGLLGRRPDIVVARLRAEAAAKRIDVAKAAFYPDVSLSAVIGVQSLGLNMLTKAGSVFGNVGPAISLPIFNGGRLRGQYRAAQASYDEAVANYDDTLVKALRDVADVAVSERALQPRLEARRAAAQAAARAHDAIQARYRGGLANYLDVLSAQDSLIDANRQFADIEARAFSLDVSLVRALGGGYQNQPS</sequence>
<comment type="similarity">
    <text evidence="2 9">Belongs to the outer membrane factor (OMF) (TC 1.B.17) family.</text>
</comment>
<evidence type="ECO:0000256" key="7">
    <source>
        <dbReference type="ARBA" id="ARBA00023139"/>
    </source>
</evidence>
<evidence type="ECO:0000256" key="2">
    <source>
        <dbReference type="ARBA" id="ARBA00007613"/>
    </source>
</evidence>
<dbReference type="GO" id="GO:0015562">
    <property type="term" value="F:efflux transmembrane transporter activity"/>
    <property type="evidence" value="ECO:0007669"/>
    <property type="project" value="InterPro"/>
</dbReference>
<evidence type="ECO:0000256" key="5">
    <source>
        <dbReference type="ARBA" id="ARBA00022729"/>
    </source>
</evidence>
<accession>A0A1X7GPQ4</accession>
<evidence type="ECO:0000256" key="9">
    <source>
        <dbReference type="RuleBase" id="RU362097"/>
    </source>
</evidence>
<dbReference type="Proteomes" id="UP000192911">
    <property type="component" value="Unassembled WGS sequence"/>
</dbReference>
<evidence type="ECO:0000256" key="6">
    <source>
        <dbReference type="ARBA" id="ARBA00023136"/>
    </source>
</evidence>
<dbReference type="NCBIfam" id="TIGR01845">
    <property type="entry name" value="outer_NodT"/>
    <property type="match status" value="1"/>
</dbReference>
<proteinExistence type="inferred from homology"/>
<organism evidence="10 11">
    <name type="scientific">Trinickia caryophylli</name>
    <name type="common">Paraburkholderia caryophylli</name>
    <dbReference type="NCBI Taxonomy" id="28094"/>
    <lineage>
        <taxon>Bacteria</taxon>
        <taxon>Pseudomonadati</taxon>
        <taxon>Pseudomonadota</taxon>
        <taxon>Betaproteobacteria</taxon>
        <taxon>Burkholderiales</taxon>
        <taxon>Burkholderiaceae</taxon>
        <taxon>Trinickia</taxon>
    </lineage>
</organism>
<keyword evidence="8 9" id="KW-0449">Lipoprotein</keyword>
<protein>
    <submittedName>
        <fullName evidence="10">Efflux transporter, outer membrane factor (OMF) lipoprotein, NodT family</fullName>
    </submittedName>
</protein>
<evidence type="ECO:0000256" key="4">
    <source>
        <dbReference type="ARBA" id="ARBA00022692"/>
    </source>
</evidence>
<dbReference type="Pfam" id="PF02321">
    <property type="entry name" value="OEP"/>
    <property type="match status" value="2"/>
</dbReference>
<dbReference type="RefSeq" id="WP_085229950.1">
    <property type="nucleotide sequence ID" value="NZ_BSQD01000015.1"/>
</dbReference>
<dbReference type="GeneID" id="95550048"/>
<name>A0A1X7GPQ4_TRICW</name>
<dbReference type="SUPFAM" id="SSF56954">
    <property type="entry name" value="Outer membrane efflux proteins (OEP)"/>
    <property type="match status" value="1"/>
</dbReference>
<dbReference type="AlphaFoldDB" id="A0A1X7GPQ4"/>
<evidence type="ECO:0000256" key="1">
    <source>
        <dbReference type="ARBA" id="ARBA00004370"/>
    </source>
</evidence>